<dbReference type="Pfam" id="PF13639">
    <property type="entry name" value="zf-RING_2"/>
    <property type="match status" value="1"/>
</dbReference>
<name>A0A0W8DI42_PHYNI</name>
<dbReference type="EC" id="2.3.2.27" evidence="2"/>
<evidence type="ECO:0000259" key="10">
    <source>
        <dbReference type="PROSITE" id="PS50089"/>
    </source>
</evidence>
<evidence type="ECO:0000256" key="2">
    <source>
        <dbReference type="ARBA" id="ARBA00012483"/>
    </source>
</evidence>
<dbReference type="Proteomes" id="UP000054636">
    <property type="component" value="Unassembled WGS sequence"/>
</dbReference>
<keyword evidence="4" id="KW-0479">Metal-binding</keyword>
<keyword evidence="6" id="KW-0833">Ubl conjugation pathway</keyword>
<dbReference type="InterPro" id="IPR001841">
    <property type="entry name" value="Znf_RING"/>
</dbReference>
<comment type="caution">
    <text evidence="11">The sequence shown here is derived from an EMBL/GenBank/DDBJ whole genome shotgun (WGS) entry which is preliminary data.</text>
</comment>
<dbReference type="InterPro" id="IPR045191">
    <property type="entry name" value="MBR1/2-like"/>
</dbReference>
<evidence type="ECO:0000256" key="9">
    <source>
        <dbReference type="SAM" id="MobiDB-lite"/>
    </source>
</evidence>
<evidence type="ECO:0000313" key="12">
    <source>
        <dbReference type="Proteomes" id="UP000054636"/>
    </source>
</evidence>
<feature type="compositionally biased region" description="Basic residues" evidence="9">
    <location>
        <begin position="301"/>
        <end position="311"/>
    </location>
</feature>
<sequence>MFLRSLYGSRMPQTLHPRVDPQASSYWEEDTASSQEIARAMEEADTSDVEPEDEGKKKNSVLAAALAGDEHASRRLSIPTLSSQLAALLGPDGMALDDMDNLRVEDMDSPVNAQLSPAGLISIAAADIDEANNNSQNMPPVNGELDLAFIRSLRQASTEADTETQPSLVVNAALRQLLGSLPTSRGSVCEEPAVDVDAVESDNKLFSLVRRHLNLLGTTSTSATDEAVDNAAEGQSKLRFLSLLRRINELRSQQVDVSYRNIFSLYLSSLIFLFDCCRLRAGMPSHTADHCASDVQVPNPRTRRGKPRGRGQRVNNTVCAVCCDEFEAEEEVRALPCLHFYHRECIDQWLMCHRQCPICKHVVAVY</sequence>
<evidence type="ECO:0000256" key="5">
    <source>
        <dbReference type="ARBA" id="ARBA00022771"/>
    </source>
</evidence>
<keyword evidence="5 8" id="KW-0863">Zinc-finger</keyword>
<organism evidence="11 12">
    <name type="scientific">Phytophthora nicotianae</name>
    <name type="common">Potato buckeye rot agent</name>
    <name type="synonym">Phytophthora parasitica</name>
    <dbReference type="NCBI Taxonomy" id="4792"/>
    <lineage>
        <taxon>Eukaryota</taxon>
        <taxon>Sar</taxon>
        <taxon>Stramenopiles</taxon>
        <taxon>Oomycota</taxon>
        <taxon>Peronosporomycetes</taxon>
        <taxon>Peronosporales</taxon>
        <taxon>Peronosporaceae</taxon>
        <taxon>Phytophthora</taxon>
    </lineage>
</organism>
<reference evidence="11 12" key="1">
    <citation type="submission" date="2015-11" db="EMBL/GenBank/DDBJ databases">
        <title>Genomes and virulence difference between two physiological races of Phytophthora nicotianae.</title>
        <authorList>
            <person name="Liu H."/>
            <person name="Ma X."/>
            <person name="Yu H."/>
            <person name="Fang D."/>
            <person name="Li Y."/>
            <person name="Wang X."/>
            <person name="Wang W."/>
            <person name="Dong Y."/>
            <person name="Xiao B."/>
        </authorList>
    </citation>
    <scope>NUCLEOTIDE SEQUENCE [LARGE SCALE GENOMIC DNA]</scope>
    <source>
        <strain evidence="12">race 1</strain>
    </source>
</reference>
<evidence type="ECO:0000256" key="1">
    <source>
        <dbReference type="ARBA" id="ARBA00000900"/>
    </source>
</evidence>
<evidence type="ECO:0000313" key="11">
    <source>
        <dbReference type="EMBL" id="KUF96043.1"/>
    </source>
</evidence>
<gene>
    <name evidence="11" type="ORF">AM588_10010610</name>
</gene>
<evidence type="ECO:0000256" key="6">
    <source>
        <dbReference type="ARBA" id="ARBA00022786"/>
    </source>
</evidence>
<proteinExistence type="predicted"/>
<evidence type="ECO:0000256" key="3">
    <source>
        <dbReference type="ARBA" id="ARBA00022679"/>
    </source>
</evidence>
<protein>
    <recommendedName>
        <fullName evidence="2">RING-type E3 ubiquitin transferase</fullName>
        <ecNumber evidence="2">2.3.2.27</ecNumber>
    </recommendedName>
</protein>
<dbReference type="GO" id="GO:0008270">
    <property type="term" value="F:zinc ion binding"/>
    <property type="evidence" value="ECO:0007669"/>
    <property type="project" value="UniProtKB-KW"/>
</dbReference>
<keyword evidence="3" id="KW-0808">Transferase</keyword>
<evidence type="ECO:0000256" key="8">
    <source>
        <dbReference type="PROSITE-ProRule" id="PRU00175"/>
    </source>
</evidence>
<dbReference type="SUPFAM" id="SSF57850">
    <property type="entry name" value="RING/U-box"/>
    <property type="match status" value="1"/>
</dbReference>
<dbReference type="Gene3D" id="3.30.40.10">
    <property type="entry name" value="Zinc/RING finger domain, C3HC4 (zinc finger)"/>
    <property type="match status" value="1"/>
</dbReference>
<evidence type="ECO:0000256" key="7">
    <source>
        <dbReference type="ARBA" id="ARBA00022833"/>
    </source>
</evidence>
<dbReference type="PANTHER" id="PTHR22937">
    <property type="entry name" value="E3 UBIQUITIN-PROTEIN LIGASE RNF165"/>
    <property type="match status" value="1"/>
</dbReference>
<dbReference type="InterPro" id="IPR013083">
    <property type="entry name" value="Znf_RING/FYVE/PHD"/>
</dbReference>
<dbReference type="EMBL" id="LNFP01000188">
    <property type="protein sequence ID" value="KUF96043.1"/>
    <property type="molecule type" value="Genomic_DNA"/>
</dbReference>
<keyword evidence="7" id="KW-0862">Zinc</keyword>
<feature type="domain" description="RING-type" evidence="10">
    <location>
        <begin position="319"/>
        <end position="360"/>
    </location>
</feature>
<dbReference type="AlphaFoldDB" id="A0A0W8DI42"/>
<accession>A0A0W8DI42</accession>
<dbReference type="CDD" id="cd16454">
    <property type="entry name" value="RING-H2_PA-TM-RING"/>
    <property type="match status" value="1"/>
</dbReference>
<evidence type="ECO:0000256" key="4">
    <source>
        <dbReference type="ARBA" id="ARBA00022723"/>
    </source>
</evidence>
<comment type="catalytic activity">
    <reaction evidence="1">
        <text>S-ubiquitinyl-[E2 ubiquitin-conjugating enzyme]-L-cysteine + [acceptor protein]-L-lysine = [E2 ubiquitin-conjugating enzyme]-L-cysteine + N(6)-ubiquitinyl-[acceptor protein]-L-lysine.</text>
        <dbReference type="EC" id="2.3.2.27"/>
    </reaction>
</comment>
<dbReference type="PROSITE" id="PS50089">
    <property type="entry name" value="ZF_RING_2"/>
    <property type="match status" value="1"/>
</dbReference>
<dbReference type="GO" id="GO:0061630">
    <property type="term" value="F:ubiquitin protein ligase activity"/>
    <property type="evidence" value="ECO:0007669"/>
    <property type="project" value="UniProtKB-EC"/>
</dbReference>
<feature type="region of interest" description="Disordered" evidence="9">
    <location>
        <begin position="292"/>
        <end position="312"/>
    </location>
</feature>
<feature type="region of interest" description="Disordered" evidence="9">
    <location>
        <begin position="1"/>
        <end position="35"/>
    </location>
</feature>
<dbReference type="PANTHER" id="PTHR22937:SF65">
    <property type="entry name" value="E3 UBIQUITIN-PROTEIN LIGASE ARK2C"/>
    <property type="match status" value="1"/>
</dbReference>
<dbReference type="SMART" id="SM00184">
    <property type="entry name" value="RING"/>
    <property type="match status" value="1"/>
</dbReference>